<evidence type="ECO:0000313" key="1">
    <source>
        <dbReference type="EMBL" id="KAG0420700.1"/>
    </source>
</evidence>
<comment type="caution">
    <text evidence="1">The sequence shown here is derived from an EMBL/GenBank/DDBJ whole genome shotgun (WGS) entry which is preliminary data.</text>
</comment>
<evidence type="ECO:0000313" key="2">
    <source>
        <dbReference type="Proteomes" id="UP000805193"/>
    </source>
</evidence>
<proteinExistence type="predicted"/>
<feature type="non-terminal residue" evidence="1">
    <location>
        <position position="1"/>
    </location>
</feature>
<gene>
    <name evidence="1" type="ORF">HPB47_003335</name>
</gene>
<name>A0AC60PIS2_IXOPE</name>
<keyword evidence="2" id="KW-1185">Reference proteome</keyword>
<dbReference type="EMBL" id="JABSTQ010010482">
    <property type="protein sequence ID" value="KAG0420700.1"/>
    <property type="molecule type" value="Genomic_DNA"/>
</dbReference>
<reference evidence="1 2" key="1">
    <citation type="journal article" date="2020" name="Cell">
        <title>Large-Scale Comparative Analyses of Tick Genomes Elucidate Their Genetic Diversity and Vector Capacities.</title>
        <authorList>
            <consortium name="Tick Genome and Microbiome Consortium (TIGMIC)"/>
            <person name="Jia N."/>
            <person name="Wang J."/>
            <person name="Shi W."/>
            <person name="Du L."/>
            <person name="Sun Y."/>
            <person name="Zhan W."/>
            <person name="Jiang J.F."/>
            <person name="Wang Q."/>
            <person name="Zhang B."/>
            <person name="Ji P."/>
            <person name="Bell-Sakyi L."/>
            <person name="Cui X.M."/>
            <person name="Yuan T.T."/>
            <person name="Jiang B.G."/>
            <person name="Yang W.F."/>
            <person name="Lam T.T."/>
            <person name="Chang Q.C."/>
            <person name="Ding S.J."/>
            <person name="Wang X.J."/>
            <person name="Zhu J.G."/>
            <person name="Ruan X.D."/>
            <person name="Zhao L."/>
            <person name="Wei J.T."/>
            <person name="Ye R.Z."/>
            <person name="Que T.C."/>
            <person name="Du C.H."/>
            <person name="Zhou Y.H."/>
            <person name="Cheng J.X."/>
            <person name="Dai P.F."/>
            <person name="Guo W.B."/>
            <person name="Han X.H."/>
            <person name="Huang E.J."/>
            <person name="Li L.F."/>
            <person name="Wei W."/>
            <person name="Gao Y.C."/>
            <person name="Liu J.Z."/>
            <person name="Shao H.Z."/>
            <person name="Wang X."/>
            <person name="Wang C.C."/>
            <person name="Yang T.C."/>
            <person name="Huo Q.B."/>
            <person name="Li W."/>
            <person name="Chen H.Y."/>
            <person name="Chen S.E."/>
            <person name="Zhou L.G."/>
            <person name="Ni X.B."/>
            <person name="Tian J.H."/>
            <person name="Sheng Y."/>
            <person name="Liu T."/>
            <person name="Pan Y.S."/>
            <person name="Xia L.Y."/>
            <person name="Li J."/>
            <person name="Zhao F."/>
            <person name="Cao W.C."/>
        </authorList>
    </citation>
    <scope>NUCLEOTIDE SEQUENCE [LARGE SCALE GENOMIC DNA]</scope>
    <source>
        <strain evidence="1">Iper-2018</strain>
    </source>
</reference>
<sequence>SWERVRERQTIKRLKGKRGVKREQTTRLISEASAGLETADLVTVTAWRERISASNQTLQSLNAEIEDQVPLEDLVAEYTTVSEYDDDATRVLALLSRGMMMMIGGFMAQNATEAK</sequence>
<dbReference type="Proteomes" id="UP000805193">
    <property type="component" value="Unassembled WGS sequence"/>
</dbReference>
<organism evidence="1 2">
    <name type="scientific">Ixodes persulcatus</name>
    <name type="common">Taiga tick</name>
    <dbReference type="NCBI Taxonomy" id="34615"/>
    <lineage>
        <taxon>Eukaryota</taxon>
        <taxon>Metazoa</taxon>
        <taxon>Ecdysozoa</taxon>
        <taxon>Arthropoda</taxon>
        <taxon>Chelicerata</taxon>
        <taxon>Arachnida</taxon>
        <taxon>Acari</taxon>
        <taxon>Parasitiformes</taxon>
        <taxon>Ixodida</taxon>
        <taxon>Ixodoidea</taxon>
        <taxon>Ixodidae</taxon>
        <taxon>Ixodinae</taxon>
        <taxon>Ixodes</taxon>
    </lineage>
</organism>
<protein>
    <submittedName>
        <fullName evidence="1">Uncharacterized protein</fullName>
    </submittedName>
</protein>
<feature type="non-terminal residue" evidence="1">
    <location>
        <position position="115"/>
    </location>
</feature>
<accession>A0AC60PIS2</accession>